<comment type="caution">
    <text evidence="1">The sequence shown here is derived from an EMBL/GenBank/DDBJ whole genome shotgun (WGS) entry which is preliminary data.</text>
</comment>
<accession>A0A4S4CAU1</accession>
<sequence length="155" mass="17427">MKELLASAGFVHNVVEREAQHEPTVDDEVILPHQVVRVLLPVDVPPVRAERVDLDAHLHSAGDEGEVKVPPAIAEVAHLELRLQSLQAPERRPPYVDDKQCLRIPLPFDPSAPLSRAARNLLLEPLGMGLSEFCRQFRRLAIVPIIRTHWLHPPE</sequence>
<proteinExistence type="predicted"/>
<organism evidence="1 2">
    <name type="scientific">Cohnella fermenti</name>
    <dbReference type="NCBI Taxonomy" id="2565925"/>
    <lineage>
        <taxon>Bacteria</taxon>
        <taxon>Bacillati</taxon>
        <taxon>Bacillota</taxon>
        <taxon>Bacilli</taxon>
        <taxon>Bacillales</taxon>
        <taxon>Paenibacillaceae</taxon>
        <taxon>Cohnella</taxon>
    </lineage>
</organism>
<protein>
    <submittedName>
        <fullName evidence="1">Uncharacterized protein</fullName>
    </submittedName>
</protein>
<keyword evidence="2" id="KW-1185">Reference proteome</keyword>
<dbReference type="Proteomes" id="UP000310636">
    <property type="component" value="Unassembled WGS sequence"/>
</dbReference>
<gene>
    <name evidence="1" type="ORF">E6C55_00795</name>
</gene>
<dbReference type="EMBL" id="SSOB01000001">
    <property type="protein sequence ID" value="THF84553.1"/>
    <property type="molecule type" value="Genomic_DNA"/>
</dbReference>
<evidence type="ECO:0000313" key="1">
    <source>
        <dbReference type="EMBL" id="THF84553.1"/>
    </source>
</evidence>
<dbReference type="AlphaFoldDB" id="A0A4S4CAU1"/>
<reference evidence="1 2" key="1">
    <citation type="submission" date="2019-04" db="EMBL/GenBank/DDBJ databases">
        <title>Cohnella sp. nov. isolated from preserved vegetables.</title>
        <authorList>
            <person name="Lin S.-Y."/>
            <person name="Hung M.-H."/>
            <person name="Young C.-C."/>
        </authorList>
    </citation>
    <scope>NUCLEOTIDE SEQUENCE [LARGE SCALE GENOMIC DNA]</scope>
    <source>
        <strain evidence="1 2">CC-MHH1044</strain>
    </source>
</reference>
<name>A0A4S4CAU1_9BACL</name>
<evidence type="ECO:0000313" key="2">
    <source>
        <dbReference type="Proteomes" id="UP000310636"/>
    </source>
</evidence>